<evidence type="ECO:0000313" key="6">
    <source>
        <dbReference type="EMBL" id="BCJ96384.1"/>
    </source>
</evidence>
<dbReference type="KEGG" id="acel:acsn021_39530"/>
<dbReference type="AlphaFoldDB" id="A0A6S6R0E2"/>
<dbReference type="InterPro" id="IPR051533">
    <property type="entry name" value="WaaL-like"/>
</dbReference>
<evidence type="ECO:0000256" key="3">
    <source>
        <dbReference type="ARBA" id="ARBA00022989"/>
    </source>
</evidence>
<dbReference type="PANTHER" id="PTHR37422:SF13">
    <property type="entry name" value="LIPOPOLYSACCHARIDE BIOSYNTHESIS PROTEIN PA4999-RELATED"/>
    <property type="match status" value="1"/>
</dbReference>
<dbReference type="PANTHER" id="PTHR37422">
    <property type="entry name" value="TEICHURONIC ACID BIOSYNTHESIS PROTEIN TUAE"/>
    <property type="match status" value="1"/>
</dbReference>
<dbReference type="InterPro" id="IPR007016">
    <property type="entry name" value="O-antigen_ligase-rel_domated"/>
</dbReference>
<comment type="subcellular location">
    <subcellularLocation>
        <location evidence="1">Membrane</location>
        <topology evidence="1">Multi-pass membrane protein</topology>
    </subcellularLocation>
</comment>
<reference evidence="6 7" key="1">
    <citation type="journal article" date="2016" name="Int. J. Syst. Evol. Microbiol.">
        <title>Descriptions of Anaerotaenia torta gen. nov., sp. nov. and Anaerocolumna cellulosilytica gen. nov., sp. nov. isolated from a methanogenic reactor of cattle waste.</title>
        <authorList>
            <person name="Uek A."/>
            <person name="Ohtaki Y."/>
            <person name="Kaku N."/>
            <person name="Ueki K."/>
        </authorList>
    </citation>
    <scope>NUCLEOTIDE SEQUENCE [LARGE SCALE GENOMIC DNA]</scope>
    <source>
        <strain evidence="6 7">SN021</strain>
    </source>
</reference>
<organism evidence="6 7">
    <name type="scientific">Anaerocolumna cellulosilytica</name>
    <dbReference type="NCBI Taxonomy" id="433286"/>
    <lineage>
        <taxon>Bacteria</taxon>
        <taxon>Bacillati</taxon>
        <taxon>Bacillota</taxon>
        <taxon>Clostridia</taxon>
        <taxon>Lachnospirales</taxon>
        <taxon>Lachnospiraceae</taxon>
        <taxon>Anaerocolumna</taxon>
    </lineage>
</organism>
<dbReference type="EMBL" id="AP023367">
    <property type="protein sequence ID" value="BCJ96384.1"/>
    <property type="molecule type" value="Genomic_DNA"/>
</dbReference>
<protein>
    <submittedName>
        <fullName evidence="6">Polymerase</fullName>
    </submittedName>
</protein>
<name>A0A6S6R0E2_9FIRM</name>
<evidence type="ECO:0000256" key="1">
    <source>
        <dbReference type="ARBA" id="ARBA00004141"/>
    </source>
</evidence>
<dbReference type="Pfam" id="PF04932">
    <property type="entry name" value="Wzy_C"/>
    <property type="match status" value="1"/>
</dbReference>
<dbReference type="Proteomes" id="UP000515561">
    <property type="component" value="Chromosome"/>
</dbReference>
<evidence type="ECO:0000313" key="7">
    <source>
        <dbReference type="Proteomes" id="UP000515561"/>
    </source>
</evidence>
<keyword evidence="7" id="KW-1185">Reference proteome</keyword>
<proteinExistence type="predicted"/>
<keyword evidence="4" id="KW-0472">Membrane</keyword>
<dbReference type="RefSeq" id="WP_184093238.1">
    <property type="nucleotide sequence ID" value="NZ_AP023367.1"/>
</dbReference>
<evidence type="ECO:0000256" key="2">
    <source>
        <dbReference type="ARBA" id="ARBA00022692"/>
    </source>
</evidence>
<keyword evidence="2" id="KW-0812">Transmembrane</keyword>
<sequence length="392" mass="44132">MNIIENRALMRPLDTTLTYTNITYTNLVMMSVISIFLPYVIAGSFLITLAIYLLMNKQTRKLVLVHKSSKYFLGFSGFYMLVSYAYENWFGVFAGMAVALGIVLGYFQYSVMTKELFEKVLTLICILSIISTTCALSEKIIIARLDQYYSYDRISAMFYHPNYFGTITATVIIICAYKILTHQGFKGFYYIIAGMNVINIYLCESMFAWVEVFVGIAILLFITKQTRMLVLWGSIGAIAGAMILIANINLIPRLSEAELTLSMRFKIWDMSLEQIKRAPIFGNGLMTYANKTLSKHNLTVHSHSIYLETLLNFGIVGTIGLLIPMLKYYIQVLKTCFKEKNCKITSLILAVTGAALVHGAADITLLWIQTMPIFIFLIAGLGAYKTESKTAA</sequence>
<feature type="domain" description="O-antigen ligase-related" evidence="5">
    <location>
        <begin position="197"/>
        <end position="321"/>
    </location>
</feature>
<keyword evidence="3" id="KW-1133">Transmembrane helix</keyword>
<dbReference type="GO" id="GO:0016020">
    <property type="term" value="C:membrane"/>
    <property type="evidence" value="ECO:0007669"/>
    <property type="project" value="UniProtKB-SubCell"/>
</dbReference>
<evidence type="ECO:0000259" key="5">
    <source>
        <dbReference type="Pfam" id="PF04932"/>
    </source>
</evidence>
<accession>A0A6S6R0E2</accession>
<gene>
    <name evidence="6" type="ORF">acsn021_39530</name>
</gene>
<evidence type="ECO:0000256" key="4">
    <source>
        <dbReference type="ARBA" id="ARBA00023136"/>
    </source>
</evidence>